<gene>
    <name evidence="4" type="ORF">ADN00_00365</name>
</gene>
<dbReference type="InterPro" id="IPR000644">
    <property type="entry name" value="CBS_dom"/>
</dbReference>
<dbReference type="AlphaFoldDB" id="A0A0P6XDJ1"/>
<evidence type="ECO:0000256" key="2">
    <source>
        <dbReference type="PROSITE-ProRule" id="PRU00703"/>
    </source>
</evidence>
<dbReference type="InterPro" id="IPR051257">
    <property type="entry name" value="Diverse_CBS-Domain"/>
</dbReference>
<comment type="caution">
    <text evidence="4">The sequence shown here is derived from an EMBL/GenBank/DDBJ whole genome shotgun (WGS) entry which is preliminary data.</text>
</comment>
<keyword evidence="5" id="KW-1185">Reference proteome</keyword>
<evidence type="ECO:0000313" key="4">
    <source>
        <dbReference type="EMBL" id="KPL81032.1"/>
    </source>
</evidence>
<keyword evidence="1 2" id="KW-0129">CBS domain</keyword>
<proteinExistence type="predicted"/>
<feature type="domain" description="CBS" evidence="3">
    <location>
        <begin position="225"/>
        <end position="280"/>
    </location>
</feature>
<dbReference type="OrthoDB" id="9790355at2"/>
<feature type="domain" description="CBS" evidence="3">
    <location>
        <begin position="84"/>
        <end position="140"/>
    </location>
</feature>
<dbReference type="SMART" id="SM00116">
    <property type="entry name" value="CBS"/>
    <property type="match status" value="4"/>
</dbReference>
<dbReference type="CDD" id="cd04584">
    <property type="entry name" value="CBS_pair_AcuB_like"/>
    <property type="match status" value="2"/>
</dbReference>
<dbReference type="SUPFAM" id="SSF54631">
    <property type="entry name" value="CBS-domain pair"/>
    <property type="match status" value="2"/>
</dbReference>
<sequence>MTTSKIVENWMTQPVVSVDPYTRLDDAKQLMNTKSIRTLPVTNEGKLVGIVTRRDLLRYDPSAAMKSHWTEYSGLENETVDHIMSRKVTTIRSNATVGQAARVMYENKFSGLPVTDTSRQMIGIITSTDMFRFILENSDYVNSFYKTSSLMTSLVETIAPYETLFEAHRLMGIMRIRALPVVDDHETLVGIITRTDVLSADPSAFMKNRQDLSRKILSTPISYIMTSKPITINPDTPVSTAAELMMTYKIHSLPVLNEENRLAGIITDSDLFHMILQKFN</sequence>
<dbReference type="PANTHER" id="PTHR43080:SF29">
    <property type="entry name" value="OS02G0818000 PROTEIN"/>
    <property type="match status" value="1"/>
</dbReference>
<organism evidence="4 5">
    <name type="scientific">Ornatilinea apprima</name>
    <dbReference type="NCBI Taxonomy" id="1134406"/>
    <lineage>
        <taxon>Bacteria</taxon>
        <taxon>Bacillati</taxon>
        <taxon>Chloroflexota</taxon>
        <taxon>Anaerolineae</taxon>
        <taxon>Anaerolineales</taxon>
        <taxon>Anaerolineaceae</taxon>
        <taxon>Ornatilinea</taxon>
    </lineage>
</organism>
<dbReference type="InterPro" id="IPR046342">
    <property type="entry name" value="CBS_dom_sf"/>
</dbReference>
<dbReference type="STRING" id="1134406.ADN00_00365"/>
<dbReference type="PROSITE" id="PS51371">
    <property type="entry name" value="CBS"/>
    <property type="match status" value="4"/>
</dbReference>
<evidence type="ECO:0000313" key="5">
    <source>
        <dbReference type="Proteomes" id="UP000050417"/>
    </source>
</evidence>
<dbReference type="PANTHER" id="PTHR43080">
    <property type="entry name" value="CBS DOMAIN-CONTAINING PROTEIN CBSX3, MITOCHONDRIAL"/>
    <property type="match status" value="1"/>
</dbReference>
<reference evidence="4 5" key="1">
    <citation type="submission" date="2015-07" db="EMBL/GenBank/DDBJ databases">
        <title>Genome sequence of Ornatilinea apprima DSM 23815.</title>
        <authorList>
            <person name="Hemp J."/>
            <person name="Ward L.M."/>
            <person name="Pace L.A."/>
            <person name="Fischer W.W."/>
        </authorList>
    </citation>
    <scope>NUCLEOTIDE SEQUENCE [LARGE SCALE GENOMIC DNA]</scope>
    <source>
        <strain evidence="4 5">P3M-1</strain>
    </source>
</reference>
<dbReference type="EMBL" id="LGCL01000002">
    <property type="protein sequence ID" value="KPL81032.1"/>
    <property type="molecule type" value="Genomic_DNA"/>
</dbReference>
<feature type="domain" description="CBS" evidence="3">
    <location>
        <begin position="11"/>
        <end position="67"/>
    </location>
</feature>
<dbReference type="RefSeq" id="WP_075060970.1">
    <property type="nucleotide sequence ID" value="NZ_LGCL01000002.1"/>
</dbReference>
<name>A0A0P6XDJ1_9CHLR</name>
<accession>A0A0P6XDJ1</accession>
<dbReference type="Gene3D" id="3.10.580.10">
    <property type="entry name" value="CBS-domain"/>
    <property type="match status" value="2"/>
</dbReference>
<dbReference type="Pfam" id="PF00571">
    <property type="entry name" value="CBS"/>
    <property type="match status" value="4"/>
</dbReference>
<feature type="domain" description="CBS" evidence="3">
    <location>
        <begin position="151"/>
        <end position="212"/>
    </location>
</feature>
<evidence type="ECO:0000256" key="1">
    <source>
        <dbReference type="ARBA" id="ARBA00023122"/>
    </source>
</evidence>
<protein>
    <recommendedName>
        <fullName evidence="3">CBS domain-containing protein</fullName>
    </recommendedName>
</protein>
<evidence type="ECO:0000259" key="3">
    <source>
        <dbReference type="PROSITE" id="PS51371"/>
    </source>
</evidence>
<dbReference type="Proteomes" id="UP000050417">
    <property type="component" value="Unassembled WGS sequence"/>
</dbReference>